<dbReference type="Proteomes" id="UP000474778">
    <property type="component" value="Unassembled WGS sequence"/>
</dbReference>
<sequence>MGAANAAIPSLENTDPQAHYIKDVIDNTANLTYRNNAQLESGQELHMVSEIELTLASNGIDEQATPQISAAKFLSATMTLNCDSDCDTMNGLNRHAGQLFLTFNRYLANLPQLNLRSAKDVKVKDDNESLFIRISQSKAEISNLLTADIESGINEGNQPIVYVKLLGEHGLVLHLKLMLTGKTWLIAETIEEGLRSTETAKDGLSVAEQLPLINFSQSEYKVFHQNRPWAEHFVMNKIRLNQCWHRTIATTRLTPDGTTTTQDRDVVTCDYQYR</sequence>
<accession>A0A6L7I3H0</accession>
<proteinExistence type="predicted"/>
<dbReference type="RefSeq" id="WP_160797427.1">
    <property type="nucleotide sequence ID" value="NZ_WRPA01000013.1"/>
</dbReference>
<protein>
    <submittedName>
        <fullName evidence="1">Uncharacterized protein</fullName>
    </submittedName>
</protein>
<evidence type="ECO:0000313" key="1">
    <source>
        <dbReference type="EMBL" id="MXR69881.1"/>
    </source>
</evidence>
<reference evidence="1 2" key="1">
    <citation type="submission" date="2019-12" db="EMBL/GenBank/DDBJ databases">
        <title>Shewanella insulae sp. nov., isolated from a tidal flat.</title>
        <authorList>
            <person name="Yoon J.-H."/>
        </authorList>
    </citation>
    <scope>NUCLEOTIDE SEQUENCE [LARGE SCALE GENOMIC DNA]</scope>
    <source>
        <strain evidence="1 2">JBTF-M18</strain>
    </source>
</reference>
<dbReference type="AlphaFoldDB" id="A0A6L7I3H0"/>
<comment type="caution">
    <text evidence="1">The sequence shown here is derived from an EMBL/GenBank/DDBJ whole genome shotgun (WGS) entry which is preliminary data.</text>
</comment>
<name>A0A6L7I3H0_9GAMM</name>
<organism evidence="1 2">
    <name type="scientific">Shewanella insulae</name>
    <dbReference type="NCBI Taxonomy" id="2681496"/>
    <lineage>
        <taxon>Bacteria</taxon>
        <taxon>Pseudomonadati</taxon>
        <taxon>Pseudomonadota</taxon>
        <taxon>Gammaproteobacteria</taxon>
        <taxon>Alteromonadales</taxon>
        <taxon>Shewanellaceae</taxon>
        <taxon>Shewanella</taxon>
    </lineage>
</organism>
<evidence type="ECO:0000313" key="2">
    <source>
        <dbReference type="Proteomes" id="UP000474778"/>
    </source>
</evidence>
<gene>
    <name evidence="1" type="ORF">GNT65_14560</name>
</gene>
<dbReference type="EMBL" id="WRPA01000013">
    <property type="protein sequence ID" value="MXR69881.1"/>
    <property type="molecule type" value="Genomic_DNA"/>
</dbReference>
<keyword evidence="2" id="KW-1185">Reference proteome</keyword>